<proteinExistence type="predicted"/>
<gene>
    <name evidence="1" type="ORF">GCM10009809_12190</name>
</gene>
<keyword evidence="2" id="KW-1185">Reference proteome</keyword>
<comment type="caution">
    <text evidence="1">The sequence shown here is derived from an EMBL/GenBank/DDBJ whole genome shotgun (WGS) entry which is preliminary data.</text>
</comment>
<sequence>MEVGREQEHHEQELCLVNRSDDRYTELIEVFPYRGVRVDVRPGRYLVMISRLEPGFGEEPCGDATSWVSLDLL</sequence>
<accession>A0ABN2J4G9</accession>
<name>A0ABN2J4G9_9MICO</name>
<evidence type="ECO:0000313" key="1">
    <source>
        <dbReference type="EMBL" id="GAA1717827.1"/>
    </source>
</evidence>
<evidence type="ECO:0000313" key="2">
    <source>
        <dbReference type="Proteomes" id="UP001501138"/>
    </source>
</evidence>
<organism evidence="1 2">
    <name type="scientific">Isoptericola hypogeus</name>
    <dbReference type="NCBI Taxonomy" id="300179"/>
    <lineage>
        <taxon>Bacteria</taxon>
        <taxon>Bacillati</taxon>
        <taxon>Actinomycetota</taxon>
        <taxon>Actinomycetes</taxon>
        <taxon>Micrococcales</taxon>
        <taxon>Promicromonosporaceae</taxon>
        <taxon>Isoptericola</taxon>
    </lineage>
</organism>
<dbReference type="EMBL" id="BAAAPM010000003">
    <property type="protein sequence ID" value="GAA1717827.1"/>
    <property type="molecule type" value="Genomic_DNA"/>
</dbReference>
<protein>
    <submittedName>
        <fullName evidence="1">Uncharacterized protein</fullName>
    </submittedName>
</protein>
<dbReference type="Proteomes" id="UP001501138">
    <property type="component" value="Unassembled WGS sequence"/>
</dbReference>
<reference evidence="1 2" key="1">
    <citation type="journal article" date="2019" name="Int. J. Syst. Evol. Microbiol.">
        <title>The Global Catalogue of Microorganisms (GCM) 10K type strain sequencing project: providing services to taxonomists for standard genome sequencing and annotation.</title>
        <authorList>
            <consortium name="The Broad Institute Genomics Platform"/>
            <consortium name="The Broad Institute Genome Sequencing Center for Infectious Disease"/>
            <person name="Wu L."/>
            <person name="Ma J."/>
        </authorList>
    </citation>
    <scope>NUCLEOTIDE SEQUENCE [LARGE SCALE GENOMIC DNA]</scope>
    <source>
        <strain evidence="1 2">JCM 15589</strain>
    </source>
</reference>